<evidence type="ECO:0000313" key="5">
    <source>
        <dbReference type="EMBL" id="GAA5163791.1"/>
    </source>
</evidence>
<dbReference type="InterPro" id="IPR013216">
    <property type="entry name" value="Methyltransf_11"/>
</dbReference>
<keyword evidence="2" id="KW-0808">Transferase</keyword>
<accession>A0ABP9QLH0</accession>
<dbReference type="RefSeq" id="WP_345532427.1">
    <property type="nucleotide sequence ID" value="NZ_BAABLD010000008.1"/>
</dbReference>
<organism evidence="5 6">
    <name type="scientific">Viridibacterium curvum</name>
    <dbReference type="NCBI Taxonomy" id="1101404"/>
    <lineage>
        <taxon>Bacteria</taxon>
        <taxon>Pseudomonadati</taxon>
        <taxon>Pseudomonadota</taxon>
        <taxon>Betaproteobacteria</taxon>
        <taxon>Rhodocyclales</taxon>
        <taxon>Rhodocyclaceae</taxon>
        <taxon>Viridibacterium</taxon>
    </lineage>
</organism>
<evidence type="ECO:0000256" key="3">
    <source>
        <dbReference type="ARBA" id="ARBA00022691"/>
    </source>
</evidence>
<dbReference type="GO" id="GO:0008168">
    <property type="term" value="F:methyltransferase activity"/>
    <property type="evidence" value="ECO:0007669"/>
    <property type="project" value="UniProtKB-KW"/>
</dbReference>
<dbReference type="CDD" id="cd02440">
    <property type="entry name" value="AdoMet_MTases"/>
    <property type="match status" value="1"/>
</dbReference>
<dbReference type="EMBL" id="BAABLD010000008">
    <property type="protein sequence ID" value="GAA5163791.1"/>
    <property type="molecule type" value="Genomic_DNA"/>
</dbReference>
<proteinExistence type="predicted"/>
<dbReference type="Proteomes" id="UP001500547">
    <property type="component" value="Unassembled WGS sequence"/>
</dbReference>
<name>A0ABP9QLH0_9RHOO</name>
<evidence type="ECO:0000313" key="6">
    <source>
        <dbReference type="Proteomes" id="UP001500547"/>
    </source>
</evidence>
<reference evidence="6" key="1">
    <citation type="journal article" date="2019" name="Int. J. Syst. Evol. Microbiol.">
        <title>The Global Catalogue of Microorganisms (GCM) 10K type strain sequencing project: providing services to taxonomists for standard genome sequencing and annotation.</title>
        <authorList>
            <consortium name="The Broad Institute Genomics Platform"/>
            <consortium name="The Broad Institute Genome Sequencing Center for Infectious Disease"/>
            <person name="Wu L."/>
            <person name="Ma J."/>
        </authorList>
    </citation>
    <scope>NUCLEOTIDE SEQUENCE [LARGE SCALE GENOMIC DNA]</scope>
    <source>
        <strain evidence="6">JCM 18715</strain>
    </source>
</reference>
<evidence type="ECO:0000256" key="2">
    <source>
        <dbReference type="ARBA" id="ARBA00022679"/>
    </source>
</evidence>
<keyword evidence="6" id="KW-1185">Reference proteome</keyword>
<protein>
    <submittedName>
        <fullName evidence="5">Class I SAM-dependent methyltransferase</fullName>
    </submittedName>
</protein>
<dbReference type="InterPro" id="IPR029063">
    <property type="entry name" value="SAM-dependent_MTases_sf"/>
</dbReference>
<evidence type="ECO:0000256" key="1">
    <source>
        <dbReference type="ARBA" id="ARBA00022603"/>
    </source>
</evidence>
<evidence type="ECO:0000259" key="4">
    <source>
        <dbReference type="Pfam" id="PF08241"/>
    </source>
</evidence>
<keyword evidence="1 5" id="KW-0489">Methyltransferase</keyword>
<dbReference type="SUPFAM" id="SSF53335">
    <property type="entry name" value="S-adenosyl-L-methionine-dependent methyltransferases"/>
    <property type="match status" value="1"/>
</dbReference>
<keyword evidence="3" id="KW-0949">S-adenosyl-L-methionine</keyword>
<dbReference type="Gene3D" id="3.40.50.150">
    <property type="entry name" value="Vaccinia Virus protein VP39"/>
    <property type="match status" value="1"/>
</dbReference>
<dbReference type="GO" id="GO:0032259">
    <property type="term" value="P:methylation"/>
    <property type="evidence" value="ECO:0007669"/>
    <property type="project" value="UniProtKB-KW"/>
</dbReference>
<dbReference type="Pfam" id="PF08241">
    <property type="entry name" value="Methyltransf_11"/>
    <property type="match status" value="1"/>
</dbReference>
<feature type="domain" description="Methyltransferase type 11" evidence="4">
    <location>
        <begin position="79"/>
        <end position="171"/>
    </location>
</feature>
<sequence length="219" mass="25005">MGKEIDLMVNYPRTKRNVSERGATKTETDRALARKFGKEFFDGDRSHGYGGFNYMPRFWQPVIPTFQAHWGLTAESSVLDVGCAKGFMLHDMAELIPGITVKGVDISSYAIENAIEDMRPHVQVANATHLPFPDKSFDVVISVTTVHNLERAELIQALKEIERVARKGSFITIDAYHDDEEKARMEAWNLTAKTVLHVDEWRELFKEAGYTGDYYWFIP</sequence>
<dbReference type="PANTHER" id="PTHR43464:SF19">
    <property type="entry name" value="UBIQUINONE BIOSYNTHESIS O-METHYLTRANSFERASE, MITOCHONDRIAL"/>
    <property type="match status" value="1"/>
</dbReference>
<comment type="caution">
    <text evidence="5">The sequence shown here is derived from an EMBL/GenBank/DDBJ whole genome shotgun (WGS) entry which is preliminary data.</text>
</comment>
<dbReference type="PANTHER" id="PTHR43464">
    <property type="entry name" value="METHYLTRANSFERASE"/>
    <property type="match status" value="1"/>
</dbReference>
<gene>
    <name evidence="5" type="ORF">GCM10025770_16540</name>
</gene>